<dbReference type="EMBL" id="JBFXLU010000326">
    <property type="protein sequence ID" value="KAL2829625.1"/>
    <property type="molecule type" value="Genomic_DNA"/>
</dbReference>
<organism evidence="1 2">
    <name type="scientific">Aspergillus pseudoustus</name>
    <dbReference type="NCBI Taxonomy" id="1810923"/>
    <lineage>
        <taxon>Eukaryota</taxon>
        <taxon>Fungi</taxon>
        <taxon>Dikarya</taxon>
        <taxon>Ascomycota</taxon>
        <taxon>Pezizomycotina</taxon>
        <taxon>Eurotiomycetes</taxon>
        <taxon>Eurotiomycetidae</taxon>
        <taxon>Eurotiales</taxon>
        <taxon>Aspergillaceae</taxon>
        <taxon>Aspergillus</taxon>
        <taxon>Aspergillus subgen. Nidulantes</taxon>
    </lineage>
</organism>
<keyword evidence="2" id="KW-1185">Reference proteome</keyword>
<dbReference type="PANTHER" id="PTHR37489">
    <property type="entry name" value="DUF3500 DOMAIN-CONTAINING PROTEIN"/>
    <property type="match status" value="1"/>
</dbReference>
<comment type="caution">
    <text evidence="1">The sequence shown here is derived from an EMBL/GenBank/DDBJ whole genome shotgun (WGS) entry which is preliminary data.</text>
</comment>
<dbReference type="PANTHER" id="PTHR37489:SF1">
    <property type="entry name" value="DUF3500 DOMAIN-CONTAINING PROTEIN"/>
    <property type="match status" value="1"/>
</dbReference>
<protein>
    <recommendedName>
        <fullName evidence="3">DUF3500 domain-containing protein</fullName>
    </recommendedName>
</protein>
<name>A0ABR4IPE8_9EURO</name>
<proteinExistence type="predicted"/>
<dbReference type="InterPro" id="IPR021889">
    <property type="entry name" value="DUF3500"/>
</dbReference>
<dbReference type="Pfam" id="PF12006">
    <property type="entry name" value="DUF3500"/>
    <property type="match status" value="1"/>
</dbReference>
<dbReference type="Proteomes" id="UP001610446">
    <property type="component" value="Unassembled WGS sequence"/>
</dbReference>
<reference evidence="1 2" key="1">
    <citation type="submission" date="2024-07" db="EMBL/GenBank/DDBJ databases">
        <title>Section-level genome sequencing and comparative genomics of Aspergillus sections Usti and Cavernicolus.</title>
        <authorList>
            <consortium name="Lawrence Berkeley National Laboratory"/>
            <person name="Nybo J.L."/>
            <person name="Vesth T.C."/>
            <person name="Theobald S."/>
            <person name="Frisvad J.C."/>
            <person name="Larsen T.O."/>
            <person name="Kjaerboelling I."/>
            <person name="Rothschild-Mancinelli K."/>
            <person name="Lyhne E.K."/>
            <person name="Kogle M.E."/>
            <person name="Barry K."/>
            <person name="Clum A."/>
            <person name="Na H."/>
            <person name="Ledsgaard L."/>
            <person name="Lin J."/>
            <person name="Lipzen A."/>
            <person name="Kuo A."/>
            <person name="Riley R."/>
            <person name="Mondo S."/>
            <person name="Labutti K."/>
            <person name="Haridas S."/>
            <person name="Pangalinan J."/>
            <person name="Salamov A.A."/>
            <person name="Simmons B.A."/>
            <person name="Magnuson J.K."/>
            <person name="Chen J."/>
            <person name="Drula E."/>
            <person name="Henrissat B."/>
            <person name="Wiebenga A."/>
            <person name="Lubbers R.J."/>
            <person name="Gomes A.C."/>
            <person name="Makela M.R."/>
            <person name="Stajich J."/>
            <person name="Grigoriev I.V."/>
            <person name="Mortensen U.H."/>
            <person name="De Vries R.P."/>
            <person name="Baker S.E."/>
            <person name="Andersen M.R."/>
        </authorList>
    </citation>
    <scope>NUCLEOTIDE SEQUENCE [LARGE SCALE GENOMIC DNA]</scope>
    <source>
        <strain evidence="1 2">CBS 123904</strain>
    </source>
</reference>
<accession>A0ABR4IPE8</accession>
<evidence type="ECO:0000313" key="1">
    <source>
        <dbReference type="EMBL" id="KAL2829625.1"/>
    </source>
</evidence>
<gene>
    <name evidence="1" type="ORF">BJY01DRAFT_240600</name>
</gene>
<evidence type="ECO:0008006" key="3">
    <source>
        <dbReference type="Google" id="ProtNLM"/>
    </source>
</evidence>
<evidence type="ECO:0000313" key="2">
    <source>
        <dbReference type="Proteomes" id="UP001610446"/>
    </source>
</evidence>
<sequence>MACFRQWLDLQSPQVLRARGQTAVSYSDKMFSDIPLVAEINSVWDKQWKEPFRGVTTDGTPIPHLFPDRDDELDIARLVAAADAMLATVNSTERQKLMRPLGAPEQRAWSNPELYVHRFGLRLDEASEASQGAILSLIQATLSPEGFHKALTATRINGFLGDLVGAPGVMNERSYNFMLFGEPSNKGPWGWSMYGHHLCLNVLLFNCQIVLSPTFTGAEPNVIDSGPFTGSTLFTREETLGLRFMQQLPPHLRAKAQIFKDMHDTAMPDWRWNPADQRHLCGAFQDNRVIPYEGVCLAELDPSFTVLLLDIVEEFHLYLTKTARQNRLKQVLEHRDQTFFSWIGQFGDNDAFYYRIQSPVIICEFDHHSGVFLSNPEPAKFHTHTIVRTPNGGDYGYALLDRWMSNN</sequence>